<dbReference type="InterPro" id="IPR025662">
    <property type="entry name" value="Sigma_54_int_dom_ATP-bd_1"/>
</dbReference>
<comment type="caution">
    <text evidence="7">The sequence shown here is derived from an EMBL/GenBank/DDBJ whole genome shotgun (WGS) entry which is preliminary data.</text>
</comment>
<organism evidence="7">
    <name type="scientific">mine drainage metagenome</name>
    <dbReference type="NCBI Taxonomy" id="410659"/>
    <lineage>
        <taxon>unclassified sequences</taxon>
        <taxon>metagenomes</taxon>
        <taxon>ecological metagenomes</taxon>
    </lineage>
</organism>
<dbReference type="PROSITE" id="PS00675">
    <property type="entry name" value="SIGMA54_INTERACT_1"/>
    <property type="match status" value="1"/>
</dbReference>
<reference evidence="7" key="1">
    <citation type="submission" date="2016-10" db="EMBL/GenBank/DDBJ databases">
        <title>Sequence of Gallionella enrichment culture.</title>
        <authorList>
            <person name="Poehlein A."/>
            <person name="Muehling M."/>
            <person name="Daniel R."/>
        </authorList>
    </citation>
    <scope>NUCLEOTIDE SEQUENCE</scope>
</reference>
<protein>
    <submittedName>
        <fullName evidence="7">Acetoin catabolism regulatory protein</fullName>
    </submittedName>
</protein>
<dbReference type="GO" id="GO:0043565">
    <property type="term" value="F:sequence-specific DNA binding"/>
    <property type="evidence" value="ECO:0007669"/>
    <property type="project" value="InterPro"/>
</dbReference>
<dbReference type="Gene3D" id="3.40.50.300">
    <property type="entry name" value="P-loop containing nucleotide triphosphate hydrolases"/>
    <property type="match status" value="1"/>
</dbReference>
<keyword evidence="3" id="KW-0805">Transcription regulation</keyword>
<dbReference type="InterPro" id="IPR003593">
    <property type="entry name" value="AAA+_ATPase"/>
</dbReference>
<dbReference type="Pfam" id="PF02954">
    <property type="entry name" value="HTH_8"/>
    <property type="match status" value="1"/>
</dbReference>
<sequence length="642" mass="70077">MPRSSAHLNRIKAARAKLLDHGVVPEGLLPEPIERSWSRCASTGQPLELNLQIAPLPQQALNEIREKNSRLIHQARPEMENLQSQTIGTQSMVILTDAHGTILHALGDADFVSRAQRVALQPGVSWSEENTGTNAIGTALVERAPVLVMGAEHYFSQNAFLNCSAVPILDPYGQTIGVLDVSGDYQQPQAHTMALVRMSAQMIENRLFSAEFSRDITLHFHARPEFIGTLWEGIAVFSPDGRLLAINRGGAAQLGLDHVAIGKLAFGDLFDGTLASYLSAAKRRLPHGAPLTTHAGGQLHVKVDPGFTASIGSDKPAAGKAAYRSTEPDASVLDHLDTGDPQLHAVIDRVKKVLHRDIPILVEGETGTGKELLAKAIHGASGRKGMFVAINCASIPEGLIEAELFGYEEGAFTGAKRNGVSGKIMQANGGTLFLDEIGEMPISLQARLLRVLQEREIVPLGGAKGTPVDIAIISATNRKLRDHVDAGDFREDLYYRLNGLRVSLPALRERADMDALIAKILLEECDDQVSLHRETLELFRRHPWRGNVRQLRNVLRAALAFIEDGLLIRMHHLPDDFVEESQRGELASRPSARQGNPSILAAESELIRQTLLAHTGNMTLAARQLGISRATLYRKVQKLERL</sequence>
<keyword evidence="1" id="KW-0547">Nucleotide-binding</keyword>
<dbReference type="InterPro" id="IPR025943">
    <property type="entry name" value="Sigma_54_int_dom_ATP-bd_2"/>
</dbReference>
<accession>A0A1J5QTD0</accession>
<evidence type="ECO:0000256" key="1">
    <source>
        <dbReference type="ARBA" id="ARBA00022741"/>
    </source>
</evidence>
<dbReference type="SUPFAM" id="SSF46689">
    <property type="entry name" value="Homeodomain-like"/>
    <property type="match status" value="1"/>
</dbReference>
<dbReference type="AlphaFoldDB" id="A0A1J5QTD0"/>
<dbReference type="Gene3D" id="1.10.10.60">
    <property type="entry name" value="Homeodomain-like"/>
    <property type="match status" value="1"/>
</dbReference>
<dbReference type="Pfam" id="PF25601">
    <property type="entry name" value="AAA_lid_14"/>
    <property type="match status" value="1"/>
</dbReference>
<keyword evidence="5" id="KW-0804">Transcription</keyword>
<dbReference type="PANTHER" id="PTHR32071">
    <property type="entry name" value="TRANSCRIPTIONAL REGULATORY PROTEIN"/>
    <property type="match status" value="1"/>
</dbReference>
<dbReference type="FunFam" id="3.40.50.300:FF:000006">
    <property type="entry name" value="DNA-binding transcriptional regulator NtrC"/>
    <property type="match status" value="1"/>
</dbReference>
<evidence type="ECO:0000313" key="7">
    <source>
        <dbReference type="EMBL" id="OIQ79165.1"/>
    </source>
</evidence>
<dbReference type="PRINTS" id="PR01590">
    <property type="entry name" value="HTHFIS"/>
</dbReference>
<dbReference type="PROSITE" id="PS50045">
    <property type="entry name" value="SIGMA54_INTERACT_4"/>
    <property type="match status" value="1"/>
</dbReference>
<dbReference type="GO" id="GO:0006355">
    <property type="term" value="P:regulation of DNA-templated transcription"/>
    <property type="evidence" value="ECO:0007669"/>
    <property type="project" value="InterPro"/>
</dbReference>
<keyword evidence="4" id="KW-0238">DNA-binding</keyword>
<evidence type="ECO:0000259" key="6">
    <source>
        <dbReference type="PROSITE" id="PS50045"/>
    </source>
</evidence>
<proteinExistence type="predicted"/>
<evidence type="ECO:0000256" key="5">
    <source>
        <dbReference type="ARBA" id="ARBA00023163"/>
    </source>
</evidence>
<dbReference type="Pfam" id="PF00158">
    <property type="entry name" value="Sigma54_activat"/>
    <property type="match status" value="1"/>
</dbReference>
<dbReference type="SMART" id="SM00382">
    <property type="entry name" value="AAA"/>
    <property type="match status" value="1"/>
</dbReference>
<name>A0A1J5QTD0_9ZZZZ</name>
<dbReference type="InterPro" id="IPR003018">
    <property type="entry name" value="GAF"/>
</dbReference>
<dbReference type="InterPro" id="IPR058031">
    <property type="entry name" value="AAA_lid_NorR"/>
</dbReference>
<dbReference type="CDD" id="cd00009">
    <property type="entry name" value="AAA"/>
    <property type="match status" value="1"/>
</dbReference>
<dbReference type="InterPro" id="IPR009057">
    <property type="entry name" value="Homeodomain-like_sf"/>
</dbReference>
<gene>
    <name evidence="7" type="primary">acoR_11</name>
    <name evidence="7" type="ORF">GALL_391030</name>
</gene>
<dbReference type="InterPro" id="IPR027417">
    <property type="entry name" value="P-loop_NTPase"/>
</dbReference>
<keyword evidence="2" id="KW-0067">ATP-binding</keyword>
<dbReference type="InterPro" id="IPR029016">
    <property type="entry name" value="GAF-like_dom_sf"/>
</dbReference>
<dbReference type="InterPro" id="IPR002078">
    <property type="entry name" value="Sigma_54_int"/>
</dbReference>
<dbReference type="SUPFAM" id="SSF52540">
    <property type="entry name" value="P-loop containing nucleoside triphosphate hydrolases"/>
    <property type="match status" value="1"/>
</dbReference>
<dbReference type="Pfam" id="PF01590">
    <property type="entry name" value="GAF"/>
    <property type="match status" value="1"/>
</dbReference>
<dbReference type="Gene3D" id="3.30.450.40">
    <property type="match status" value="1"/>
</dbReference>
<evidence type="ECO:0000256" key="4">
    <source>
        <dbReference type="ARBA" id="ARBA00023125"/>
    </source>
</evidence>
<dbReference type="SUPFAM" id="SSF55781">
    <property type="entry name" value="GAF domain-like"/>
    <property type="match status" value="1"/>
</dbReference>
<feature type="domain" description="Sigma-54 factor interaction" evidence="6">
    <location>
        <begin position="336"/>
        <end position="560"/>
    </location>
</feature>
<dbReference type="PROSITE" id="PS00676">
    <property type="entry name" value="SIGMA54_INTERACT_2"/>
    <property type="match status" value="1"/>
</dbReference>
<dbReference type="PANTHER" id="PTHR32071:SF77">
    <property type="entry name" value="TRANSCRIPTIONAL REGULATORY PROTEIN"/>
    <property type="match status" value="1"/>
</dbReference>
<dbReference type="Gene3D" id="1.10.8.60">
    <property type="match status" value="1"/>
</dbReference>
<evidence type="ECO:0000256" key="2">
    <source>
        <dbReference type="ARBA" id="ARBA00022840"/>
    </source>
</evidence>
<dbReference type="InterPro" id="IPR002197">
    <property type="entry name" value="HTH_Fis"/>
</dbReference>
<evidence type="ECO:0000256" key="3">
    <source>
        <dbReference type="ARBA" id="ARBA00023015"/>
    </source>
</evidence>
<dbReference type="EMBL" id="MLJW01001262">
    <property type="protein sequence ID" value="OIQ79165.1"/>
    <property type="molecule type" value="Genomic_DNA"/>
</dbReference>
<dbReference type="GO" id="GO:0005524">
    <property type="term" value="F:ATP binding"/>
    <property type="evidence" value="ECO:0007669"/>
    <property type="project" value="UniProtKB-KW"/>
</dbReference>